<evidence type="ECO:0000256" key="2">
    <source>
        <dbReference type="ARBA" id="ARBA00006275"/>
    </source>
</evidence>
<feature type="signal peptide" evidence="6">
    <location>
        <begin position="1"/>
        <end position="22"/>
    </location>
</feature>
<dbReference type="Pfam" id="PF14322">
    <property type="entry name" value="SusD-like_3"/>
    <property type="match status" value="1"/>
</dbReference>
<dbReference type="EMBL" id="SGIT01000007">
    <property type="protein sequence ID" value="RZF57450.1"/>
    <property type="molecule type" value="Genomic_DNA"/>
</dbReference>
<dbReference type="InterPro" id="IPR033985">
    <property type="entry name" value="SusD-like_N"/>
</dbReference>
<name>A0A4Q6XKI5_9SPHI</name>
<evidence type="ECO:0000256" key="3">
    <source>
        <dbReference type="ARBA" id="ARBA00022729"/>
    </source>
</evidence>
<protein>
    <submittedName>
        <fullName evidence="9">RagB/SusD family nutrient uptake outer membrane protein</fullName>
    </submittedName>
</protein>
<evidence type="ECO:0000313" key="10">
    <source>
        <dbReference type="Proteomes" id="UP000292855"/>
    </source>
</evidence>
<dbReference type="SUPFAM" id="SSF48452">
    <property type="entry name" value="TPR-like"/>
    <property type="match status" value="1"/>
</dbReference>
<keyword evidence="3 6" id="KW-0732">Signal</keyword>
<dbReference type="GO" id="GO:0009279">
    <property type="term" value="C:cell outer membrane"/>
    <property type="evidence" value="ECO:0007669"/>
    <property type="project" value="UniProtKB-SubCell"/>
</dbReference>
<keyword evidence="10" id="KW-1185">Reference proteome</keyword>
<sequence length="598" mass="67406">MKLKKYIIKGIAILSITGTMTACSNFLDEINHSSQSAEEFFTTASGYENLIIGCYADLRSIYNSKDYLNMSQLGTDIVTQNFIGAISPLNQYTVTFDTNQGSNNAHWNRLYSALKNVNAAIGRAPDVVTKEQDLDGIEQDVLDVRVAEAKFLRALYLFEIVKNWGQGPLLIEEPLAPEYTVQMSSAPAFYEQIFTDLNDAITKLPARQTGSNYGRASASAAKHLRALALLTRGYEDYGTTSDFENAYNEAVDVINNSGHVLVDDYLQIHRRANQRNEEIIFSIGFSTTANNNVNEQHKYYLFPYREGWPGLSKDNYYSNDDASFVPTKYFYMLFDWANDRRAEVTFMSPLNAEPATSIDGRNTGKNWFQCTSPVAGRFALGDTVIYFPVPSDPNFKFWTQADKDAVEFTVYNFPSGDPDDMSQDDYFRNAYQTSNSNTRAFLPVWKFKDPNTIFNESGAASSTRDIYFYRLAETYLIAAEAALQKGDNGQALHYLNEIRERAEKVPGSLSKTGTVTLDDILDERALELFGEVPHWNDLQRTRRLGERVLAHNWDVTHIYGGAQTQLTTGTSKFYLRPLPLAWLNSLTNGSEIGNNPGW</sequence>
<comment type="caution">
    <text evidence="9">The sequence shown here is derived from an EMBL/GenBank/DDBJ whole genome shotgun (WGS) entry which is preliminary data.</text>
</comment>
<evidence type="ECO:0000259" key="7">
    <source>
        <dbReference type="Pfam" id="PF07980"/>
    </source>
</evidence>
<dbReference type="OrthoDB" id="5694214at2"/>
<comment type="similarity">
    <text evidence="2">Belongs to the SusD family.</text>
</comment>
<gene>
    <name evidence="9" type="ORF">EWE74_20720</name>
</gene>
<evidence type="ECO:0000259" key="8">
    <source>
        <dbReference type="Pfam" id="PF14322"/>
    </source>
</evidence>
<evidence type="ECO:0000256" key="6">
    <source>
        <dbReference type="SAM" id="SignalP"/>
    </source>
</evidence>
<proteinExistence type="inferred from homology"/>
<dbReference type="InterPro" id="IPR012944">
    <property type="entry name" value="SusD_RagB_dom"/>
</dbReference>
<dbReference type="Proteomes" id="UP000292855">
    <property type="component" value="Unassembled WGS sequence"/>
</dbReference>
<keyword evidence="5" id="KW-0998">Cell outer membrane</keyword>
<dbReference type="RefSeq" id="WP_130143574.1">
    <property type="nucleotide sequence ID" value="NZ_SGIT01000007.1"/>
</dbReference>
<feature type="domain" description="RagB/SusD" evidence="7">
    <location>
        <begin position="278"/>
        <end position="598"/>
    </location>
</feature>
<evidence type="ECO:0000256" key="1">
    <source>
        <dbReference type="ARBA" id="ARBA00004442"/>
    </source>
</evidence>
<reference evidence="9 10" key="1">
    <citation type="submission" date="2019-02" db="EMBL/GenBank/DDBJ databases">
        <authorList>
            <person name="Li Y."/>
        </authorList>
    </citation>
    <scope>NUCLEOTIDE SEQUENCE [LARGE SCALE GENOMIC DNA]</scope>
    <source>
        <strain evidence="9 10">30C10-4-7</strain>
    </source>
</reference>
<evidence type="ECO:0000313" key="9">
    <source>
        <dbReference type="EMBL" id="RZF57450.1"/>
    </source>
</evidence>
<accession>A0A4Q6XKI5</accession>
<evidence type="ECO:0000256" key="4">
    <source>
        <dbReference type="ARBA" id="ARBA00023136"/>
    </source>
</evidence>
<dbReference type="Gene3D" id="1.25.40.390">
    <property type="match status" value="1"/>
</dbReference>
<comment type="subcellular location">
    <subcellularLocation>
        <location evidence="1">Cell outer membrane</location>
    </subcellularLocation>
</comment>
<dbReference type="InterPro" id="IPR011990">
    <property type="entry name" value="TPR-like_helical_dom_sf"/>
</dbReference>
<feature type="domain" description="SusD-like N-terminal" evidence="8">
    <location>
        <begin position="26"/>
        <end position="221"/>
    </location>
</feature>
<dbReference type="Pfam" id="PF07980">
    <property type="entry name" value="SusD_RagB"/>
    <property type="match status" value="1"/>
</dbReference>
<evidence type="ECO:0000256" key="5">
    <source>
        <dbReference type="ARBA" id="ARBA00023237"/>
    </source>
</evidence>
<dbReference type="AlphaFoldDB" id="A0A4Q6XKI5"/>
<keyword evidence="4" id="KW-0472">Membrane</keyword>
<feature type="chain" id="PRO_5020696163" evidence="6">
    <location>
        <begin position="23"/>
        <end position="598"/>
    </location>
</feature>
<dbReference type="PROSITE" id="PS51257">
    <property type="entry name" value="PROKAR_LIPOPROTEIN"/>
    <property type="match status" value="1"/>
</dbReference>
<organism evidence="9 10">
    <name type="scientific">Sphingobacterium corticibacterium</name>
    <dbReference type="NCBI Taxonomy" id="2484746"/>
    <lineage>
        <taxon>Bacteria</taxon>
        <taxon>Pseudomonadati</taxon>
        <taxon>Bacteroidota</taxon>
        <taxon>Sphingobacteriia</taxon>
        <taxon>Sphingobacteriales</taxon>
        <taxon>Sphingobacteriaceae</taxon>
        <taxon>Sphingobacterium</taxon>
    </lineage>
</organism>